<dbReference type="InterPro" id="IPR013563">
    <property type="entry name" value="Oligopep_ABC_C"/>
</dbReference>
<dbReference type="GO" id="GO:0016887">
    <property type="term" value="F:ATP hydrolysis activity"/>
    <property type="evidence" value="ECO:0007669"/>
    <property type="project" value="InterPro"/>
</dbReference>
<dbReference type="GeneID" id="76204668"/>
<gene>
    <name evidence="6" type="ORF">Abor_022_102</name>
</gene>
<keyword evidence="3" id="KW-0547">Nucleotide-binding</keyword>
<dbReference type="Pfam" id="PF08352">
    <property type="entry name" value="oligo_HPY"/>
    <property type="match status" value="1"/>
</dbReference>
<feature type="domain" description="ABC transporter" evidence="5">
    <location>
        <begin position="284"/>
        <end position="532"/>
    </location>
</feature>
<evidence type="ECO:0000256" key="1">
    <source>
        <dbReference type="ARBA" id="ARBA00004417"/>
    </source>
</evidence>
<dbReference type="Pfam" id="PF00005">
    <property type="entry name" value="ABC_tran"/>
    <property type="match status" value="2"/>
</dbReference>
<evidence type="ECO:0000256" key="2">
    <source>
        <dbReference type="ARBA" id="ARBA00022448"/>
    </source>
</evidence>
<evidence type="ECO:0000313" key="7">
    <source>
        <dbReference type="Proteomes" id="UP000032670"/>
    </source>
</evidence>
<dbReference type="GO" id="GO:0015833">
    <property type="term" value="P:peptide transport"/>
    <property type="evidence" value="ECO:0007669"/>
    <property type="project" value="InterPro"/>
</dbReference>
<evidence type="ECO:0000256" key="4">
    <source>
        <dbReference type="ARBA" id="ARBA00022840"/>
    </source>
</evidence>
<comment type="subcellular location">
    <subcellularLocation>
        <location evidence="1">Cell inner membrane</location>
        <topology evidence="1">Peripheral membrane protein</topology>
    </subcellularLocation>
</comment>
<accession>A0A6N3SWA7</accession>
<organism evidence="6 7">
    <name type="scientific">Acetobacter orientalis</name>
    <dbReference type="NCBI Taxonomy" id="146474"/>
    <lineage>
        <taxon>Bacteria</taxon>
        <taxon>Pseudomonadati</taxon>
        <taxon>Pseudomonadota</taxon>
        <taxon>Alphaproteobacteria</taxon>
        <taxon>Acetobacterales</taxon>
        <taxon>Acetobacteraceae</taxon>
        <taxon>Acetobacter</taxon>
    </lineage>
</organism>
<dbReference type="CDD" id="cd03257">
    <property type="entry name" value="ABC_NikE_OppD_transporters"/>
    <property type="match status" value="2"/>
</dbReference>
<dbReference type="InterPro" id="IPR027417">
    <property type="entry name" value="P-loop_NTPase"/>
</dbReference>
<dbReference type="InterPro" id="IPR017871">
    <property type="entry name" value="ABC_transporter-like_CS"/>
</dbReference>
<dbReference type="Gene3D" id="3.40.50.300">
    <property type="entry name" value="P-loop containing nucleotide triphosphate hydrolases"/>
    <property type="match status" value="2"/>
</dbReference>
<dbReference type="InterPro" id="IPR003593">
    <property type="entry name" value="AAA+_ATPase"/>
</dbReference>
<dbReference type="GO" id="GO:0055085">
    <property type="term" value="P:transmembrane transport"/>
    <property type="evidence" value="ECO:0007669"/>
    <property type="project" value="UniProtKB-ARBA"/>
</dbReference>
<dbReference type="PROSITE" id="PS00211">
    <property type="entry name" value="ABC_TRANSPORTER_1"/>
    <property type="match status" value="1"/>
</dbReference>
<dbReference type="InterPro" id="IPR003439">
    <property type="entry name" value="ABC_transporter-like_ATP-bd"/>
</dbReference>
<dbReference type="AlphaFoldDB" id="A0A0D6NLL4"/>
<dbReference type="GO" id="GO:0005524">
    <property type="term" value="F:ATP binding"/>
    <property type="evidence" value="ECO:0007669"/>
    <property type="project" value="UniProtKB-KW"/>
</dbReference>
<dbReference type="SUPFAM" id="SSF52540">
    <property type="entry name" value="P-loop containing nucleoside triphosphate hydrolases"/>
    <property type="match status" value="2"/>
</dbReference>
<reference evidence="6 7" key="1">
    <citation type="submission" date="2012-11" db="EMBL/GenBank/DDBJ databases">
        <title>Whole genome sequence of Acetobacter orientalis 21F-2.</title>
        <authorList>
            <person name="Azuma Y."/>
            <person name="Higashiura N."/>
            <person name="Hirakawa H."/>
            <person name="Matsushita K."/>
        </authorList>
    </citation>
    <scope>NUCLEOTIDE SEQUENCE [LARGE SCALE GENOMIC DNA]</scope>
    <source>
        <strain evidence="6 7">21F-2</strain>
    </source>
</reference>
<keyword evidence="7" id="KW-1185">Reference proteome</keyword>
<dbReference type="PROSITE" id="PS50893">
    <property type="entry name" value="ABC_TRANSPORTER_2"/>
    <property type="match status" value="2"/>
</dbReference>
<dbReference type="PANTHER" id="PTHR43776">
    <property type="entry name" value="TRANSPORT ATP-BINDING PROTEIN"/>
    <property type="match status" value="1"/>
</dbReference>
<accession>A0A0D6NLL4</accession>
<keyword evidence="4" id="KW-0067">ATP-binding</keyword>
<name>A0A0D6NLL4_9PROT</name>
<comment type="caution">
    <text evidence="6">The sequence shown here is derived from an EMBL/GenBank/DDBJ whole genome shotgun (WGS) entry which is preliminary data.</text>
</comment>
<evidence type="ECO:0000313" key="6">
    <source>
        <dbReference type="EMBL" id="GAN66525.1"/>
    </source>
</evidence>
<sequence length="547" mass="59431">MNTFSSAPQSGLSVKNLSVKFATGGVTHTAVHSLSFSLTSGEIVALVGESGSGKTVTARALLGLLGSNAQTSADQLSLNGQSLLANTEQQWRKIRGAEIGFILQDALVALDPLRSVGAEINEALTAHKWGTKNTRNEHVLQLLTQAGIPLAKERIHLRADQLSGGLRQRALIANALAMNPPFLIADEPTTALDPSVQVQILELLKQLRTAGHGILIISHDLGFVSRLADRVIVMHHGHMVEEGRTADLLCAPQHSYTRRLLDAEPGRRPPRPAVPINPTTLPLLEAHNLSFSVKQKNGTRKYIVQDISLSLFPGRTLAVIGESGSGKTSTARMIMGFQKPETGFIDFLGEPWSRSEKTGITEASRRSRRPRLAAIYQDPLSSFDPRWTVQTILDDALSVIHVPKTERLSRSLALLDLVRLPSTLLGKNPLHLSGGQRQRIAIARALAVEPSVILCDEPVSALDVSVQAQILDLLGTLQKRLHLSYLFISHDLNVVRNIADDLIVMQAGRIIERGSAQDILLHPRHPFTQQLVAAAQFIGDATGEHFS</sequence>
<keyword evidence="2" id="KW-0813">Transport</keyword>
<feature type="domain" description="ABC transporter" evidence="5">
    <location>
        <begin position="14"/>
        <end position="261"/>
    </location>
</feature>
<protein>
    <submittedName>
        <fullName evidence="6">ABC transporter oligopeptide permease OppD</fullName>
    </submittedName>
</protein>
<dbReference type="Proteomes" id="UP000032670">
    <property type="component" value="Unassembled WGS sequence"/>
</dbReference>
<dbReference type="RefSeq" id="WP_048841551.1">
    <property type="nucleotide sequence ID" value="NZ_BAMX01000022.1"/>
</dbReference>
<dbReference type="GO" id="GO:0005886">
    <property type="term" value="C:plasma membrane"/>
    <property type="evidence" value="ECO:0007669"/>
    <property type="project" value="UniProtKB-SubCell"/>
</dbReference>
<proteinExistence type="predicted"/>
<dbReference type="EMBL" id="BAMX01000022">
    <property type="protein sequence ID" value="GAN66525.1"/>
    <property type="molecule type" value="Genomic_DNA"/>
</dbReference>
<dbReference type="SMART" id="SM00382">
    <property type="entry name" value="AAA"/>
    <property type="match status" value="2"/>
</dbReference>
<dbReference type="STRING" id="1231341.Abor_022_102"/>
<evidence type="ECO:0000259" key="5">
    <source>
        <dbReference type="PROSITE" id="PS50893"/>
    </source>
</evidence>
<dbReference type="InterPro" id="IPR050319">
    <property type="entry name" value="ABC_transp_ATP-bind"/>
</dbReference>
<evidence type="ECO:0000256" key="3">
    <source>
        <dbReference type="ARBA" id="ARBA00022741"/>
    </source>
</evidence>